<dbReference type="Gene3D" id="3.60.15.10">
    <property type="entry name" value="Ribonuclease Z/Hydroxyacylglutathione hydrolase-like"/>
    <property type="match status" value="1"/>
</dbReference>
<dbReference type="EMBL" id="JADKPN010000001">
    <property type="protein sequence ID" value="MBF4761559.1"/>
    <property type="molecule type" value="Genomic_DNA"/>
</dbReference>
<dbReference type="PANTHER" id="PTHR42951">
    <property type="entry name" value="METALLO-BETA-LACTAMASE DOMAIN-CONTAINING"/>
    <property type="match status" value="1"/>
</dbReference>
<dbReference type="InterPro" id="IPR001279">
    <property type="entry name" value="Metallo-B-lactamas"/>
</dbReference>
<accession>A0A930V639</accession>
<evidence type="ECO:0000313" key="2">
    <source>
        <dbReference type="EMBL" id="MBF4761559.1"/>
    </source>
</evidence>
<reference evidence="2" key="1">
    <citation type="submission" date="2020-11" db="EMBL/GenBank/DDBJ databases">
        <title>Nocardioides sp. nov., isolated from Soil of Cynanchum wilfordii Hemsley rhizosphere.</title>
        <authorList>
            <person name="Lee J.-S."/>
            <person name="Suh M.K."/>
            <person name="Kim J.-S."/>
        </authorList>
    </citation>
    <scope>NUCLEOTIDE SEQUENCE</scope>
    <source>
        <strain evidence="2">KCTC 19275</strain>
    </source>
</reference>
<protein>
    <submittedName>
        <fullName evidence="2">MBL fold metallo-hydrolase</fullName>
    </submittedName>
</protein>
<keyword evidence="3" id="KW-1185">Reference proteome</keyword>
<evidence type="ECO:0000313" key="3">
    <source>
        <dbReference type="Proteomes" id="UP000640489"/>
    </source>
</evidence>
<dbReference type="Proteomes" id="UP000640489">
    <property type="component" value="Unassembled WGS sequence"/>
</dbReference>
<dbReference type="RefSeq" id="WP_194704771.1">
    <property type="nucleotide sequence ID" value="NZ_JADKPN010000001.1"/>
</dbReference>
<proteinExistence type="predicted"/>
<sequence>MAGFSEVADRVWVARYPWLDVNVSMVAGDTGLLVLDTQASAELAREVVADLRRVSAQPVLYAVNSHEHWDHTFGNGVLQAEGAELVCHETTAETLPEHAADVRRQAAEEDDPRYAAVAATEIVVPERTFSSAISLDLGDRFVELVHPGRGHTAGDLVVRVPDADVVLAGDLVEEGNPPGFGDDCFPMEWPLTLDTVLSLTTSSSVVVPGHGAVVDREYVEQQRNEIGIVAETIRDLATRGVPVADALAAADWPYDPRALTRAVTRGYEQLPRAQKRLPLV</sequence>
<comment type="caution">
    <text evidence="2">The sequence shown here is derived from an EMBL/GenBank/DDBJ whole genome shotgun (WGS) entry which is preliminary data.</text>
</comment>
<name>A0A930V639_9ACTN</name>
<gene>
    <name evidence="2" type="ORF">ISU07_00335</name>
</gene>
<dbReference type="SMART" id="SM00849">
    <property type="entry name" value="Lactamase_B"/>
    <property type="match status" value="1"/>
</dbReference>
<organism evidence="2 3">
    <name type="scientific">Nocardioides islandensis</name>
    <dbReference type="NCBI Taxonomy" id="433663"/>
    <lineage>
        <taxon>Bacteria</taxon>
        <taxon>Bacillati</taxon>
        <taxon>Actinomycetota</taxon>
        <taxon>Actinomycetes</taxon>
        <taxon>Propionibacteriales</taxon>
        <taxon>Nocardioidaceae</taxon>
        <taxon>Nocardioides</taxon>
    </lineage>
</organism>
<dbReference type="SUPFAM" id="SSF56281">
    <property type="entry name" value="Metallo-hydrolase/oxidoreductase"/>
    <property type="match status" value="1"/>
</dbReference>
<evidence type="ECO:0000259" key="1">
    <source>
        <dbReference type="SMART" id="SM00849"/>
    </source>
</evidence>
<dbReference type="PANTHER" id="PTHR42951:SF4">
    <property type="entry name" value="ACYL-COENZYME A THIOESTERASE MBLAC2"/>
    <property type="match status" value="1"/>
</dbReference>
<feature type="domain" description="Metallo-beta-lactamase" evidence="1">
    <location>
        <begin position="20"/>
        <end position="210"/>
    </location>
</feature>
<dbReference type="AlphaFoldDB" id="A0A930V639"/>
<dbReference type="InterPro" id="IPR036866">
    <property type="entry name" value="RibonucZ/Hydroxyglut_hydro"/>
</dbReference>
<dbReference type="InterPro" id="IPR050855">
    <property type="entry name" value="NDM-1-like"/>
</dbReference>
<dbReference type="CDD" id="cd16282">
    <property type="entry name" value="metallo-hydrolase-like_MBL-fold"/>
    <property type="match status" value="1"/>
</dbReference>
<dbReference type="Pfam" id="PF00753">
    <property type="entry name" value="Lactamase_B"/>
    <property type="match status" value="1"/>
</dbReference>